<evidence type="ECO:0000256" key="12">
    <source>
        <dbReference type="ARBA" id="ARBA00023170"/>
    </source>
</evidence>
<dbReference type="Gene3D" id="2.40.170.20">
    <property type="entry name" value="TonB-dependent receptor, beta-barrel domain"/>
    <property type="match status" value="1"/>
</dbReference>
<keyword evidence="6 14" id="KW-0812">Transmembrane</keyword>
<dbReference type="SMART" id="SM00965">
    <property type="entry name" value="STN"/>
    <property type="match status" value="1"/>
</dbReference>
<evidence type="ECO:0000256" key="10">
    <source>
        <dbReference type="ARBA" id="ARBA00023077"/>
    </source>
</evidence>
<keyword evidence="13 14" id="KW-0998">Cell outer membrane</keyword>
<proteinExistence type="inferred from homology"/>
<dbReference type="CDD" id="cd01347">
    <property type="entry name" value="ligand_gated_channel"/>
    <property type="match status" value="1"/>
</dbReference>
<keyword evidence="8" id="KW-0408">Iron</keyword>
<dbReference type="STRING" id="406100.SAMN04488052_103272"/>
<feature type="chain" id="PRO_5011542650" evidence="17">
    <location>
        <begin position="36"/>
        <end position="802"/>
    </location>
</feature>
<keyword evidence="3 14" id="KW-0813">Transport</keyword>
<evidence type="ECO:0000313" key="19">
    <source>
        <dbReference type="EMBL" id="SEO83469.1"/>
    </source>
</evidence>
<evidence type="ECO:0000256" key="4">
    <source>
        <dbReference type="ARBA" id="ARBA00022452"/>
    </source>
</evidence>
<dbReference type="GO" id="GO:0015891">
    <property type="term" value="P:siderophore transport"/>
    <property type="evidence" value="ECO:0007669"/>
    <property type="project" value="InterPro"/>
</dbReference>
<comment type="subcellular location">
    <subcellularLocation>
        <location evidence="1 14">Cell outer membrane</location>
        <topology evidence="1 14">Multi-pass membrane protein</topology>
    </subcellularLocation>
</comment>
<dbReference type="FunFam" id="2.170.130.10:FF:000010">
    <property type="entry name" value="Ferripyoverdine receptor"/>
    <property type="match status" value="1"/>
</dbReference>
<dbReference type="Gene3D" id="2.170.130.10">
    <property type="entry name" value="TonB-dependent receptor, plug domain"/>
    <property type="match status" value="1"/>
</dbReference>
<dbReference type="GO" id="GO:0038023">
    <property type="term" value="F:signaling receptor activity"/>
    <property type="evidence" value="ECO:0007669"/>
    <property type="project" value="InterPro"/>
</dbReference>
<feature type="signal peptide" evidence="17">
    <location>
        <begin position="1"/>
        <end position="35"/>
    </location>
</feature>
<evidence type="ECO:0000313" key="20">
    <source>
        <dbReference type="Proteomes" id="UP000199657"/>
    </source>
</evidence>
<evidence type="ECO:0000256" key="3">
    <source>
        <dbReference type="ARBA" id="ARBA00022448"/>
    </source>
</evidence>
<organism evidence="19 20">
    <name type="scientific">Aquisalimonas asiatica</name>
    <dbReference type="NCBI Taxonomy" id="406100"/>
    <lineage>
        <taxon>Bacteria</taxon>
        <taxon>Pseudomonadati</taxon>
        <taxon>Pseudomonadota</taxon>
        <taxon>Gammaproteobacteria</taxon>
        <taxon>Chromatiales</taxon>
        <taxon>Ectothiorhodospiraceae</taxon>
        <taxon>Aquisalimonas</taxon>
    </lineage>
</organism>
<evidence type="ECO:0000256" key="14">
    <source>
        <dbReference type="PROSITE-ProRule" id="PRU01360"/>
    </source>
</evidence>
<keyword evidence="10 15" id="KW-0798">TonB box</keyword>
<dbReference type="InterPro" id="IPR010105">
    <property type="entry name" value="TonB_sidphr_rcpt"/>
</dbReference>
<dbReference type="EMBL" id="FOEG01000003">
    <property type="protein sequence ID" value="SEO83469.1"/>
    <property type="molecule type" value="Genomic_DNA"/>
</dbReference>
<evidence type="ECO:0000256" key="13">
    <source>
        <dbReference type="ARBA" id="ARBA00023237"/>
    </source>
</evidence>
<evidence type="ECO:0000256" key="9">
    <source>
        <dbReference type="ARBA" id="ARBA00023065"/>
    </source>
</evidence>
<keyword evidence="4 14" id="KW-1134">Transmembrane beta strand</keyword>
<keyword evidence="12 19" id="KW-0675">Receptor</keyword>
<dbReference type="Pfam" id="PF00593">
    <property type="entry name" value="TonB_dep_Rec_b-barrel"/>
    <property type="match status" value="1"/>
</dbReference>
<dbReference type="Pfam" id="PF07715">
    <property type="entry name" value="Plug"/>
    <property type="match status" value="1"/>
</dbReference>
<dbReference type="InterPro" id="IPR036942">
    <property type="entry name" value="Beta-barrel_TonB_sf"/>
</dbReference>
<dbReference type="NCBIfam" id="TIGR01783">
    <property type="entry name" value="TonB-siderophor"/>
    <property type="match status" value="1"/>
</dbReference>
<accession>A0A1H8SWV3</accession>
<protein>
    <submittedName>
        <fullName evidence="19">Outer-membrane receptor for ferric coprogen and ferric-rhodotorulic acid</fullName>
    </submittedName>
</protein>
<gene>
    <name evidence="19" type="ORF">SAMN04488052_103272</name>
</gene>
<dbReference type="PROSITE" id="PS52016">
    <property type="entry name" value="TONB_DEPENDENT_REC_3"/>
    <property type="match status" value="1"/>
</dbReference>
<evidence type="ECO:0000256" key="16">
    <source>
        <dbReference type="SAM" id="MobiDB-lite"/>
    </source>
</evidence>
<dbReference type="InterPro" id="IPR012910">
    <property type="entry name" value="Plug_dom"/>
</dbReference>
<feature type="domain" description="Secretin/TonB short N-terminal" evidence="18">
    <location>
        <begin position="72"/>
        <end position="122"/>
    </location>
</feature>
<dbReference type="InterPro" id="IPR000531">
    <property type="entry name" value="Beta-barrel_TonB"/>
</dbReference>
<keyword evidence="7 17" id="KW-0732">Signal</keyword>
<evidence type="ECO:0000256" key="11">
    <source>
        <dbReference type="ARBA" id="ARBA00023136"/>
    </source>
</evidence>
<dbReference type="Proteomes" id="UP000199657">
    <property type="component" value="Unassembled WGS sequence"/>
</dbReference>
<evidence type="ECO:0000256" key="2">
    <source>
        <dbReference type="ARBA" id="ARBA00009810"/>
    </source>
</evidence>
<evidence type="ECO:0000256" key="1">
    <source>
        <dbReference type="ARBA" id="ARBA00004571"/>
    </source>
</evidence>
<sequence length="802" mass="88063">MNPSKRQPRQQRNALTLAACLTCAAAIALPIPAIAQTEPATEAAQSETRNYDIPAGPLDQALSHFISTSGVYLAGIAELTEDRHTQGVRGDYTVHEALERLLADTGLRYRETDTGTLALERVPDTGSIQLAPIGVTASTPGFTTEGSDSYTSSEVTIGRGRQRVRDIPQSVSVVTRERMDDQAATTLADAMEHTAGMTVERSGPNAFNFTSRGYPIGTLLIDGSPIRNQLGVRDVGFDTAIADRVEVLRGPTGLLQGSGEPSGSINLARKRALETPGVDLTASAGSWDAYRGELDVTGAIDESGRLRGRAVLVYDDRNSYIDHVYATRRMGYGTLEYDLSSAATASAGFIIQDGESRSHFGIPNRSDGELMDVSRSTYLGARWDRRDERIERYFAELDVALDNGADLHLHASHTERRSEMMQSSAGSSFVEPGSSTAEFFQWAEDATYQDQFVDAYLTTPVDLLGRVHQLTVGASHRISDHQFDWGSGDPQYIERDITAPDRSTPRPSFEFAPSADNKTDETGLYTQGRFHVTDSTAVIGGGRLTWWNTRDRLNPDNSYRINREFTPYAGVIQDISPALSLYGSYSSIFQPQTAQDADGDSLQPRTGNQVELGIKGEHFGQQLNWHAAAFRITDEDRAVAHPDTPGASVAAGKARSEGVELEIAGELLPRWDITAGYAYTRTEYLRDPDQEGLALSPETPRHNLNLWTRYRFSDNRDRGWRVGAGLRTTSGVYAESGDTRWSQGGYTLVSAMAGYRFNPHLDLALNGRNLTDRKYYARVAGNTRGSHYGEPRNVMLTLRYTH</sequence>
<dbReference type="OrthoDB" id="8663017at2"/>
<dbReference type="GO" id="GO:0009279">
    <property type="term" value="C:cell outer membrane"/>
    <property type="evidence" value="ECO:0007669"/>
    <property type="project" value="UniProtKB-SubCell"/>
</dbReference>
<dbReference type="InterPro" id="IPR037066">
    <property type="entry name" value="Plug_dom_sf"/>
</dbReference>
<evidence type="ECO:0000256" key="15">
    <source>
        <dbReference type="RuleBase" id="RU003357"/>
    </source>
</evidence>
<reference evidence="19 20" key="1">
    <citation type="submission" date="2016-10" db="EMBL/GenBank/DDBJ databases">
        <authorList>
            <person name="de Groot N.N."/>
        </authorList>
    </citation>
    <scope>NUCLEOTIDE SEQUENCE [LARGE SCALE GENOMIC DNA]</scope>
    <source>
        <strain evidence="19 20">CGMCC 1.6291</strain>
    </source>
</reference>
<dbReference type="InterPro" id="IPR011662">
    <property type="entry name" value="Secretin/TonB_short_N"/>
</dbReference>
<name>A0A1H8SWV3_9GAMM</name>
<keyword evidence="9" id="KW-0406">Ion transport</keyword>
<dbReference type="SUPFAM" id="SSF56935">
    <property type="entry name" value="Porins"/>
    <property type="match status" value="1"/>
</dbReference>
<evidence type="ECO:0000259" key="18">
    <source>
        <dbReference type="SMART" id="SM00965"/>
    </source>
</evidence>
<evidence type="ECO:0000256" key="5">
    <source>
        <dbReference type="ARBA" id="ARBA00022496"/>
    </source>
</evidence>
<keyword evidence="20" id="KW-1185">Reference proteome</keyword>
<feature type="region of interest" description="Disordered" evidence="16">
    <location>
        <begin position="497"/>
        <end position="522"/>
    </location>
</feature>
<dbReference type="AlphaFoldDB" id="A0A1H8SWV3"/>
<dbReference type="PANTHER" id="PTHR32552">
    <property type="entry name" value="FERRICHROME IRON RECEPTOR-RELATED"/>
    <property type="match status" value="1"/>
</dbReference>
<dbReference type="RefSeq" id="WP_091642633.1">
    <property type="nucleotide sequence ID" value="NZ_FOEG01000003.1"/>
</dbReference>
<dbReference type="InterPro" id="IPR039426">
    <property type="entry name" value="TonB-dep_rcpt-like"/>
</dbReference>
<evidence type="ECO:0000256" key="17">
    <source>
        <dbReference type="SAM" id="SignalP"/>
    </source>
</evidence>
<keyword evidence="5" id="KW-0410">Iron transport</keyword>
<dbReference type="GO" id="GO:0015344">
    <property type="term" value="F:siderophore uptake transmembrane transporter activity"/>
    <property type="evidence" value="ECO:0007669"/>
    <property type="project" value="TreeGrafter"/>
</dbReference>
<evidence type="ECO:0000256" key="8">
    <source>
        <dbReference type="ARBA" id="ARBA00023004"/>
    </source>
</evidence>
<keyword evidence="11 14" id="KW-0472">Membrane</keyword>
<comment type="similarity">
    <text evidence="2 14 15">Belongs to the TonB-dependent receptor family.</text>
</comment>
<dbReference type="Gene3D" id="3.55.50.30">
    <property type="match status" value="1"/>
</dbReference>
<dbReference type="PANTHER" id="PTHR32552:SF74">
    <property type="entry name" value="HYDROXAMATE SIDEROPHORE RECEPTOR FHUE"/>
    <property type="match status" value="1"/>
</dbReference>
<evidence type="ECO:0000256" key="6">
    <source>
        <dbReference type="ARBA" id="ARBA00022692"/>
    </source>
</evidence>
<evidence type="ECO:0000256" key="7">
    <source>
        <dbReference type="ARBA" id="ARBA00022729"/>
    </source>
</evidence>